<name>A0A6J3DQW7_AYTFU</name>
<dbReference type="InterPro" id="IPR000219">
    <property type="entry name" value="DH_dom"/>
</dbReference>
<dbReference type="Gene3D" id="2.30.29.30">
    <property type="entry name" value="Pleckstrin-homology domain (PH domain)/Phosphotyrosine-binding domain (PTB)"/>
    <property type="match status" value="1"/>
</dbReference>
<dbReference type="SUPFAM" id="SSF50729">
    <property type="entry name" value="PH domain-like"/>
    <property type="match status" value="1"/>
</dbReference>
<evidence type="ECO:0000256" key="4">
    <source>
        <dbReference type="ARBA" id="ARBA00022443"/>
    </source>
</evidence>
<dbReference type="RefSeq" id="XP_032051962.1">
    <property type="nucleotide sequence ID" value="XM_032196071.1"/>
</dbReference>
<dbReference type="SUPFAM" id="SSF48065">
    <property type="entry name" value="DBL homology domain (DH-domain)"/>
    <property type="match status" value="1"/>
</dbReference>
<dbReference type="SMART" id="SM00325">
    <property type="entry name" value="RhoGEF"/>
    <property type="match status" value="1"/>
</dbReference>
<comment type="subunit">
    <text evidence="2">Interacts with GPHN.</text>
</comment>
<dbReference type="PROSITE" id="PS50010">
    <property type="entry name" value="DH_2"/>
    <property type="match status" value="1"/>
</dbReference>
<dbReference type="InParanoid" id="A0A6J3DQW7"/>
<organism evidence="17 18">
    <name type="scientific">Aythya fuligula</name>
    <name type="common">Tufted duck</name>
    <name type="synonym">Anas fuligula</name>
    <dbReference type="NCBI Taxonomy" id="219594"/>
    <lineage>
        <taxon>Eukaryota</taxon>
        <taxon>Metazoa</taxon>
        <taxon>Chordata</taxon>
        <taxon>Craniata</taxon>
        <taxon>Vertebrata</taxon>
        <taxon>Euteleostomi</taxon>
        <taxon>Archelosauria</taxon>
        <taxon>Archosauria</taxon>
        <taxon>Dinosauria</taxon>
        <taxon>Saurischia</taxon>
        <taxon>Theropoda</taxon>
        <taxon>Coelurosauria</taxon>
        <taxon>Aves</taxon>
        <taxon>Neognathae</taxon>
        <taxon>Galloanserae</taxon>
        <taxon>Anseriformes</taxon>
        <taxon>Anatidae</taxon>
        <taxon>Aythyinae</taxon>
        <taxon>Aythya</taxon>
    </lineage>
</organism>
<dbReference type="Pfam" id="PF22697">
    <property type="entry name" value="SOS1_NGEF_PH"/>
    <property type="match status" value="1"/>
</dbReference>
<evidence type="ECO:0000259" key="14">
    <source>
        <dbReference type="PROSITE" id="PS50002"/>
    </source>
</evidence>
<evidence type="ECO:0000256" key="9">
    <source>
        <dbReference type="ARBA" id="ARBA00032237"/>
    </source>
</evidence>
<dbReference type="Gene3D" id="1.20.900.10">
    <property type="entry name" value="Dbl homology (DH) domain"/>
    <property type="match status" value="1"/>
</dbReference>
<dbReference type="InterPro" id="IPR036028">
    <property type="entry name" value="SH3-like_dom_sf"/>
</dbReference>
<feature type="domain" description="DH" evidence="16">
    <location>
        <begin position="1222"/>
        <end position="1406"/>
    </location>
</feature>
<dbReference type="Pfam" id="PF00621">
    <property type="entry name" value="RhoGEF"/>
    <property type="match status" value="1"/>
</dbReference>
<dbReference type="SMART" id="SM00233">
    <property type="entry name" value="PH"/>
    <property type="match status" value="1"/>
</dbReference>
<gene>
    <name evidence="18" type="primary">ARHGEF9</name>
</gene>
<evidence type="ECO:0000256" key="1">
    <source>
        <dbReference type="ARBA" id="ARBA00004496"/>
    </source>
</evidence>
<dbReference type="InterPro" id="IPR011993">
    <property type="entry name" value="PH-like_dom_sf"/>
</dbReference>
<feature type="region of interest" description="Disordered" evidence="13">
    <location>
        <begin position="93"/>
        <end position="117"/>
    </location>
</feature>
<protein>
    <recommendedName>
        <fullName evidence="3">Rho guanine nucleotide exchange factor 9</fullName>
    </recommendedName>
    <alternativeName>
        <fullName evidence="8">Collybistin</fullName>
    </alternativeName>
    <alternativeName>
        <fullName evidence="9">Rac/Cdc42 guanine nucleotide exchange factor 9</fullName>
    </alternativeName>
</protein>
<dbReference type="GO" id="GO:0005085">
    <property type="term" value="F:guanyl-nucleotide exchange factor activity"/>
    <property type="evidence" value="ECO:0007669"/>
    <property type="project" value="UniProtKB-KW"/>
</dbReference>
<dbReference type="InterPro" id="IPR001452">
    <property type="entry name" value="SH3_domain"/>
</dbReference>
<dbReference type="InterPro" id="IPR035728">
    <property type="entry name" value="ARHGEF9_SH3"/>
</dbReference>
<dbReference type="SUPFAM" id="SSF50044">
    <property type="entry name" value="SH3-domain"/>
    <property type="match status" value="1"/>
</dbReference>
<dbReference type="CDD" id="cd00160">
    <property type="entry name" value="RhoGEF"/>
    <property type="match status" value="1"/>
</dbReference>
<reference evidence="18" key="1">
    <citation type="submission" date="2025-08" db="UniProtKB">
        <authorList>
            <consortium name="RefSeq"/>
        </authorList>
    </citation>
    <scope>IDENTIFICATION</scope>
    <source>
        <tissue evidence="18">Lung</tissue>
    </source>
</reference>
<feature type="region of interest" description="Disordered" evidence="13">
    <location>
        <begin position="1563"/>
        <end position="1627"/>
    </location>
</feature>
<dbReference type="GeneID" id="116494288"/>
<dbReference type="FunFam" id="1.20.900.10:FF:000002">
    <property type="entry name" value="Rho guanine nucleotide exchange factor 9"/>
    <property type="match status" value="1"/>
</dbReference>
<dbReference type="PROSITE" id="PS50003">
    <property type="entry name" value="PH_DOMAIN"/>
    <property type="match status" value="1"/>
</dbReference>
<evidence type="ECO:0000256" key="3">
    <source>
        <dbReference type="ARBA" id="ARBA00017486"/>
    </source>
</evidence>
<dbReference type="Proteomes" id="UP000504639">
    <property type="component" value="Chromosome 13"/>
</dbReference>
<keyword evidence="17" id="KW-1185">Reference proteome</keyword>
<evidence type="ECO:0000256" key="10">
    <source>
        <dbReference type="ARBA" id="ARBA00034105"/>
    </source>
</evidence>
<evidence type="ECO:0000259" key="16">
    <source>
        <dbReference type="PROSITE" id="PS50010"/>
    </source>
</evidence>
<dbReference type="CDD" id="cd11975">
    <property type="entry name" value="SH3_ARHGEF9"/>
    <property type="match status" value="1"/>
</dbReference>
<keyword evidence="5" id="KW-0963">Cytoplasm</keyword>
<dbReference type="Gene3D" id="2.30.30.40">
    <property type="entry name" value="SH3 Domains"/>
    <property type="match status" value="1"/>
</dbReference>
<dbReference type="PANTHER" id="PTHR47544:SF4">
    <property type="entry name" value="RHO GUANINE NUCLEOTIDE EXCHANGE FACTOR 9"/>
    <property type="match status" value="1"/>
</dbReference>
<keyword evidence="4 12" id="KW-0728">SH3 domain</keyword>
<feature type="compositionally biased region" description="Basic and acidic residues" evidence="13">
    <location>
        <begin position="332"/>
        <end position="352"/>
    </location>
</feature>
<comment type="function">
    <text evidence="11">Acts as a guanine nucleotide exchange factor (GEF) for CDC42. Promotes formation of GPHN clusters.</text>
</comment>
<feature type="region of interest" description="Disordered" evidence="13">
    <location>
        <begin position="212"/>
        <end position="235"/>
    </location>
</feature>
<dbReference type="InterPro" id="IPR001849">
    <property type="entry name" value="PH_domain"/>
</dbReference>
<dbReference type="FunFam" id="2.30.30.40:FF:000037">
    <property type="entry name" value="Rho guanine nucleotide exchange factor 9"/>
    <property type="match status" value="1"/>
</dbReference>
<dbReference type="InterPro" id="IPR035899">
    <property type="entry name" value="DBL_dom_sf"/>
</dbReference>
<evidence type="ECO:0000256" key="13">
    <source>
        <dbReference type="SAM" id="MobiDB-lite"/>
    </source>
</evidence>
<feature type="compositionally biased region" description="Basic and acidic residues" evidence="13">
    <location>
        <begin position="212"/>
        <end position="225"/>
    </location>
</feature>
<dbReference type="PROSITE" id="PS50002">
    <property type="entry name" value="SH3"/>
    <property type="match status" value="1"/>
</dbReference>
<dbReference type="SMART" id="SM00326">
    <property type="entry name" value="SH3"/>
    <property type="match status" value="1"/>
</dbReference>
<dbReference type="Pfam" id="PF07653">
    <property type="entry name" value="SH3_2"/>
    <property type="match status" value="1"/>
</dbReference>
<feature type="domain" description="PH" evidence="15">
    <location>
        <begin position="1437"/>
        <end position="1544"/>
    </location>
</feature>
<dbReference type="FunFam" id="2.30.29.30:FF:000015">
    <property type="entry name" value="Rho guanine nucleotide exchange factor 9"/>
    <property type="match status" value="1"/>
</dbReference>
<sequence>MEYIDSYLDTAPDSSRYANRISKAEVGGESIKIVKQDRNEHGIYGYEVPNEQKEEPTDEKTKVKKIWNSVRQKKGPSLNKTRPQSMVILEDTSKASKEKNSPFGDGVKKPASSTMPNNIDFRGFGEKAACATKKQDNSANLQRTFFKGIKKMGKNQRLSRYSGSTAIELKDVDANETKCLRDIIVPSEEDCTNYHKIRARKSKSLNFENFIKSHSDTEGENEKRGTVPPRESSRRRSFQLFRYTKENSLTGKGDLKLPDERVETNFQNLGNKTYHSTSLYFDMKHEEIFSQQKKSIPVSRAPCFLGVKKLFTSVAKATRKLRGSSKLFSPDEERSWRSFQSRRQDATSQREDLDMENESARASTRVGAHLQSPDLGTFNNQGCESSACKKIVQHCTATEMSQDLGSSVLDSEHDCFNKTLGSSFGPEPPVSQLPELSGDSVTVLNAEETSKDVTETPQADLMKGLEDLLRPVEHELLERHSKLQMDNEPQSEDLAVKNLDPEELGLSPAVSGDFSVVNTKALIHLPQGILPELEADDVTCASVVSEEVASSAAAAEELLKTEVDMQDSRNPDLPLQDMSRDDVKIQDLVSTPEKVQDVGIDGPRSEDLPVNNLDPEELGLSPAVSGDFSVVNTKALIHLPQGILPELEADDVTCASVVSEEVASSAAAAEELLKTEVDMQDSRNPDLPLQDMSRDDVKIQDLVSTPEKVQDVGIDGPRSEDLPVNNLDPEELGLSPAVSGDFSVVNTKALIHLPQGILPELEADDVTCASVVSEEVASSAAAAEELLKTEVDMQDSRNPDLPLQDMSRDDVKIQDLVSTPEKVQDVGIDGPRSEDLAVKNLDPEELGLSPAVSGDFSVVNTKALIHLPQGILPELEADDVTCASVVSEEVASSAAAAEELLKTEVDMQDSRNPDLPLQDMSRDDVKIQDLVSTPEKVQDVGIDGPRSEDLPVNNLDPEELCLSPAANGDFSVEACSKYAAGEQLVVMPADLSVKKHRGSSAAEQNAVMLHDKEYFHCVDYCPSLYMTSGLCKEGEMVSSTSQLSVQMPSNNVAMERPSSSSLIQNIIREMEEAERMFDKPRYLKRRIAENDLPSKTVEVYKNSNSRRRWTLFRHGTVKLKYSLISGGSTVRAEAVWDHVTMANRELAFKAGDVIKVLDASNKDWWWGQIDDEEGWFPASFVRLWVNQEDGVEEGTSDVQNGHLDPNADCLCLGRTVQNRDQMRANVINEIMNTERHYIKHLKDICEGYLKQCRKRRDMFNDEQLKIIFGNIEDIYRFQMGFVRDLEKQYNKEDPHLSEIGPCFLEHQDGFWIYSEYCNNHLDACMELSKLMKDSRYQNFFEACRLLQQMINIAIDGFLLTPVQKICKYPLQLAELLKYTAQDHSDYRYVAAALAVMRNMTLQINERKRRLENIDKIAQWQASVLDWEGDDILDRSSELIYTGEMSWIYQPYGRNQQRVFFLFDHQMVLCKKDLIRRDILYYKGRIDMDKYEVVDIEDGRDDDFNVSMKNAFKLHNKETEEMHLFFAKKLEEKLRWLRAFREERKMVKEDEKIGFEISENQKRQAAMTVKKVSKQKGSKEKHETDRAESSRNCSEEKDRRRTSQRGVSCSKSVPPAYPPPQDPLNQGQYMVTDGISQAQVFEFTEPRRSQAPFWQNFSRLTPFKK</sequence>
<evidence type="ECO:0000256" key="2">
    <source>
        <dbReference type="ARBA" id="ARBA00011232"/>
    </source>
</evidence>
<dbReference type="CTD" id="23229"/>
<feature type="compositionally biased region" description="Basic and acidic residues" evidence="13">
    <location>
        <begin position="1576"/>
        <end position="1600"/>
    </location>
</feature>
<dbReference type="CDD" id="cd01224">
    <property type="entry name" value="PH_Collybistin_ASEF"/>
    <property type="match status" value="1"/>
</dbReference>
<evidence type="ECO:0000256" key="5">
    <source>
        <dbReference type="ARBA" id="ARBA00022490"/>
    </source>
</evidence>
<keyword evidence="7" id="KW-0770">Synapse</keyword>
<evidence type="ECO:0000259" key="15">
    <source>
        <dbReference type="PROSITE" id="PS50003"/>
    </source>
</evidence>
<evidence type="ECO:0000313" key="18">
    <source>
        <dbReference type="RefSeq" id="XP_032051962.1"/>
    </source>
</evidence>
<accession>A0A6J3DQW7</accession>
<evidence type="ECO:0000256" key="12">
    <source>
        <dbReference type="PROSITE-ProRule" id="PRU00192"/>
    </source>
</evidence>
<evidence type="ECO:0000256" key="7">
    <source>
        <dbReference type="ARBA" id="ARBA00023018"/>
    </source>
</evidence>
<evidence type="ECO:0000256" key="6">
    <source>
        <dbReference type="ARBA" id="ARBA00022658"/>
    </source>
</evidence>
<feature type="region of interest" description="Disordered" evidence="13">
    <location>
        <begin position="332"/>
        <end position="373"/>
    </location>
</feature>
<dbReference type="KEGG" id="aful:116494288"/>
<dbReference type="GO" id="GO:0005737">
    <property type="term" value="C:cytoplasm"/>
    <property type="evidence" value="ECO:0007669"/>
    <property type="project" value="UniProtKB-SubCell"/>
</dbReference>
<comment type="subcellular location">
    <subcellularLocation>
        <location evidence="1">Cytoplasm</location>
    </subcellularLocation>
    <subcellularLocation>
        <location evidence="10">Postsynaptic density</location>
    </subcellularLocation>
</comment>
<evidence type="ECO:0000256" key="11">
    <source>
        <dbReference type="ARBA" id="ARBA00043844"/>
    </source>
</evidence>
<dbReference type="InterPro" id="IPR055251">
    <property type="entry name" value="SOS1_NGEF_PH"/>
</dbReference>
<proteinExistence type="predicted"/>
<dbReference type="PANTHER" id="PTHR47544">
    <property type="entry name" value="RHO GUANINE NUCLEOTIDE EXCHANGE FACTOR 4"/>
    <property type="match status" value="1"/>
</dbReference>
<evidence type="ECO:0000256" key="8">
    <source>
        <dbReference type="ARBA" id="ARBA00031572"/>
    </source>
</evidence>
<keyword evidence="6" id="KW-0344">Guanine-nucleotide releasing factor</keyword>
<feature type="domain" description="SH3" evidence="14">
    <location>
        <begin position="1127"/>
        <end position="1186"/>
    </location>
</feature>
<evidence type="ECO:0000313" key="17">
    <source>
        <dbReference type="Proteomes" id="UP000504639"/>
    </source>
</evidence>
<dbReference type="GO" id="GO:0014069">
    <property type="term" value="C:postsynaptic density"/>
    <property type="evidence" value="ECO:0007669"/>
    <property type="project" value="UniProtKB-SubCell"/>
</dbReference>